<dbReference type="GO" id="GO:0006368">
    <property type="term" value="P:transcription elongation by RNA polymerase II"/>
    <property type="evidence" value="ECO:0007669"/>
    <property type="project" value="TreeGrafter"/>
</dbReference>
<accession>A0A4D9CZH9</accession>
<keyword evidence="2 3" id="KW-0802">TPR repeat</keyword>
<feature type="compositionally biased region" description="Low complexity" evidence="4">
    <location>
        <begin position="1332"/>
        <end position="1353"/>
    </location>
</feature>
<evidence type="ECO:0000256" key="3">
    <source>
        <dbReference type="PROSITE-ProRule" id="PRU00339"/>
    </source>
</evidence>
<evidence type="ECO:0000256" key="4">
    <source>
        <dbReference type="SAM" id="MobiDB-lite"/>
    </source>
</evidence>
<dbReference type="OrthoDB" id="343875at2759"/>
<keyword evidence="1" id="KW-0677">Repeat</keyword>
<feature type="compositionally biased region" description="Gly residues" evidence="4">
    <location>
        <begin position="1237"/>
        <end position="1256"/>
    </location>
</feature>
<dbReference type="Proteomes" id="UP000355283">
    <property type="component" value="Unassembled WGS sequence"/>
</dbReference>
<evidence type="ECO:0000256" key="2">
    <source>
        <dbReference type="ARBA" id="ARBA00022803"/>
    </source>
</evidence>
<dbReference type="InterPro" id="IPR011990">
    <property type="entry name" value="TPR-like_helical_dom_sf"/>
</dbReference>
<sequence length="1392" mass="152874">MGTPEHDGIIIPIRGSQRAECVHLLAEDLPDVSDSAEFDAILQILQAEFALPDVWADVAEAYYCKGRSDLFRQVLHLLRDGLKEAGVQEEMEGNTEAQKREFRRGLVRVYNMLGALATQEAIKFKRAEDEERRMEMWDVAKHNLDVADTVIQYAEPTLLNKGWMAMNLSAGSTWKHAKYLFNNAITEANNRGGQNLMAMLGLAIHAFHVNTPAELRRARKLLGEVIRRHPQCPAEVRVGFGLCCYRLGEVDRAKAAFKRALALSRGNRFAMLALARAELADAAPDEYLDTLDRVVRMQTAAYVQDERDPLALVSLATYYLHKWFPVEAQAVRVVEGSEKVELEAARGAGDRPHRLERGDLIRIGPVFTCRVLDVVDVGGKGAEGRTSLTLDRAFHGRGLAAEAVQEDGHAPHFPTLSIYRKDFRQAMALIDRALARPEDLAPAELRAEAIFVKAQVVHQLDDFESALIYYRDACELCPSLAPAQYGHAQMLAAQSRTLALKDRKEEAVARLGEAVAALNRVLDMVPHDPDTLTLLGLLLAEQHQLAADKHEALDKLRRAVELRPDVKETWVALGQVHQRAPGADPKEALRCLLEAERLILQRQEAVPAPLLSNVGALLHVKGEQGAAREYYRRALEAYASTGGSGLGELEAQYLPSEQPIQHPRNAVFWRWEDVPGMTVRLEEGSRAAAVVGSGPEGLTGLQPGDHVRFALGPGPREAFVSVVVDEKAEGDMMGGASGDLCLKHTFFLATPPDPVPVAVKRTRGLLRHETLTTVFNLAMIHQDMGELAAAEELLLAITKQYPSHVSAHIKLGILAHGQGHKKQAGSWLGRARQLAPQDKEVAAVCGKVEQDAGHRDQAQRLFEPLNKEGDPYAMVALGNLYFMNSVTVPDKAHHMGHARVYHTKVLKKDARNLYAAHGLGLVLAEEFGKVEDARVVLQAVRERSGDKPDEILINIAHLFVAQKQRNAAIHCYESFLKKHRLSTDGLHVRVLEYVSHAHFLERSWEKALRAILKALHVEPGKPALAFNVGLILDASVSESFKRSNAQRTTSVSESRSAERDLSVAISVLSRPELAQAYPKVKRKVDYMKANLQLARQYVQAEEKRFREDEESRTRQAALVAAEMRRREEVKRAEEEERGREKAAARQAALERDEELRRLTLQWAQEPREAPRVSKKELARKAGEILSEGEEEGEGAEFAEPEMEGLGPDRQVRLASSSEESSNDSSDDEDYGMRGVEPGQGQGGSEEAGGKGVLGPEGKGEGGKGEGGGQETGDARKRKGEGGEPVSPKKRRVQRTRASEDSGSDEDEELFGGRESAPSMPTTQVPPPPLSPPGDAASSPAVPAGRTLAEAEAAPLPPAGSVPSGASEASPTARSSGRRRVMADEEEEEEESA</sequence>
<dbReference type="Gene3D" id="1.25.40.10">
    <property type="entry name" value="Tetratricopeptide repeat domain"/>
    <property type="match status" value="4"/>
</dbReference>
<feature type="region of interest" description="Disordered" evidence="4">
    <location>
        <begin position="1122"/>
        <end position="1150"/>
    </location>
</feature>
<feature type="repeat" description="TPR" evidence="3">
    <location>
        <begin position="234"/>
        <end position="267"/>
    </location>
</feature>
<organism evidence="5 6">
    <name type="scientific">Nannochloropsis salina CCMP1776</name>
    <dbReference type="NCBI Taxonomy" id="1027361"/>
    <lineage>
        <taxon>Eukaryota</taxon>
        <taxon>Sar</taxon>
        <taxon>Stramenopiles</taxon>
        <taxon>Ochrophyta</taxon>
        <taxon>Eustigmatophyceae</taxon>
        <taxon>Eustigmatales</taxon>
        <taxon>Monodopsidaceae</taxon>
        <taxon>Microchloropsis</taxon>
        <taxon>Microchloropsis salina</taxon>
    </lineage>
</organism>
<protein>
    <submittedName>
        <fullName evidence="5">Uncharacterized protein</fullName>
    </submittedName>
</protein>
<dbReference type="EMBL" id="SDOX01000122">
    <property type="protein sequence ID" value="TFJ81788.1"/>
    <property type="molecule type" value="Genomic_DNA"/>
</dbReference>
<dbReference type="InterPro" id="IPR031101">
    <property type="entry name" value="Ctr9"/>
</dbReference>
<dbReference type="SUPFAM" id="SSF48452">
    <property type="entry name" value="TPR-like"/>
    <property type="match status" value="3"/>
</dbReference>
<gene>
    <name evidence="5" type="ORF">NSK_007035</name>
</gene>
<dbReference type="GO" id="GO:0006355">
    <property type="term" value="P:regulation of DNA-templated transcription"/>
    <property type="evidence" value="ECO:0007669"/>
    <property type="project" value="InterPro"/>
</dbReference>
<dbReference type="Pfam" id="PF13181">
    <property type="entry name" value="TPR_8"/>
    <property type="match status" value="1"/>
</dbReference>
<feature type="compositionally biased region" description="Basic and acidic residues" evidence="4">
    <location>
        <begin position="1166"/>
        <end position="1182"/>
    </location>
</feature>
<feature type="compositionally biased region" description="Acidic residues" evidence="4">
    <location>
        <begin position="1186"/>
        <end position="1202"/>
    </location>
</feature>
<dbReference type="GO" id="GO:0000993">
    <property type="term" value="F:RNA polymerase II complex binding"/>
    <property type="evidence" value="ECO:0007669"/>
    <property type="project" value="TreeGrafter"/>
</dbReference>
<keyword evidence="6" id="KW-1185">Reference proteome</keyword>
<dbReference type="GO" id="GO:0016593">
    <property type="term" value="C:Cdc73/Paf1 complex"/>
    <property type="evidence" value="ECO:0007669"/>
    <property type="project" value="TreeGrafter"/>
</dbReference>
<evidence type="ECO:0000313" key="6">
    <source>
        <dbReference type="Proteomes" id="UP000355283"/>
    </source>
</evidence>
<proteinExistence type="predicted"/>
<dbReference type="SMART" id="SM00028">
    <property type="entry name" value="TPR"/>
    <property type="match status" value="8"/>
</dbReference>
<dbReference type="Pfam" id="PF13432">
    <property type="entry name" value="TPR_16"/>
    <property type="match status" value="2"/>
</dbReference>
<comment type="caution">
    <text evidence="5">The sequence shown here is derived from an EMBL/GenBank/DDBJ whole genome shotgun (WGS) entry which is preliminary data.</text>
</comment>
<dbReference type="PANTHER" id="PTHR14027">
    <property type="entry name" value="RNA POLYMERASE-ASSOCIATED PROTEIN CTR9"/>
    <property type="match status" value="1"/>
</dbReference>
<name>A0A4D9CZH9_9STRA</name>
<dbReference type="InterPro" id="IPR019734">
    <property type="entry name" value="TPR_rpt"/>
</dbReference>
<dbReference type="PANTHER" id="PTHR14027:SF2">
    <property type="entry name" value="RNA POLYMERASE-ASSOCIATED PROTEIN CTR9 HOMOLOG"/>
    <property type="match status" value="1"/>
</dbReference>
<evidence type="ECO:0000313" key="5">
    <source>
        <dbReference type="EMBL" id="TFJ81788.1"/>
    </source>
</evidence>
<evidence type="ECO:0000256" key="1">
    <source>
        <dbReference type="ARBA" id="ARBA00022737"/>
    </source>
</evidence>
<feature type="compositionally biased region" description="Acidic residues" evidence="4">
    <location>
        <begin position="1383"/>
        <end position="1392"/>
    </location>
</feature>
<feature type="compositionally biased region" description="Acidic residues" evidence="4">
    <location>
        <begin position="1220"/>
        <end position="1229"/>
    </location>
</feature>
<reference evidence="5 6" key="1">
    <citation type="submission" date="2019-01" db="EMBL/GenBank/DDBJ databases">
        <title>Nuclear Genome Assembly of the Microalgal Biofuel strain Nannochloropsis salina CCMP1776.</title>
        <authorList>
            <person name="Hovde B."/>
        </authorList>
    </citation>
    <scope>NUCLEOTIDE SEQUENCE [LARGE SCALE GENOMIC DNA]</scope>
    <source>
        <strain evidence="5 6">CCMP1776</strain>
    </source>
</reference>
<dbReference type="PROSITE" id="PS50005">
    <property type="entry name" value="TPR"/>
    <property type="match status" value="1"/>
</dbReference>
<feature type="region of interest" description="Disordered" evidence="4">
    <location>
        <begin position="1166"/>
        <end position="1392"/>
    </location>
</feature>